<organism evidence="3 4">
    <name type="scientific">Curtobacterium citreum</name>
    <dbReference type="NCBI Taxonomy" id="2036"/>
    <lineage>
        <taxon>Bacteria</taxon>
        <taxon>Bacillati</taxon>
        <taxon>Actinomycetota</taxon>
        <taxon>Actinomycetes</taxon>
        <taxon>Micrococcales</taxon>
        <taxon>Microbacteriaceae</taxon>
        <taxon>Curtobacterium</taxon>
    </lineage>
</organism>
<comment type="caution">
    <text evidence="3">The sequence shown here is derived from an EMBL/GenBank/DDBJ whole genome shotgun (WGS) entry which is preliminary data.</text>
</comment>
<dbReference type="Proteomes" id="UP001652264">
    <property type="component" value="Unassembled WGS sequence"/>
</dbReference>
<evidence type="ECO:0000313" key="3">
    <source>
        <dbReference type="EMBL" id="MCS6524228.1"/>
    </source>
</evidence>
<evidence type="ECO:0000256" key="1">
    <source>
        <dbReference type="SAM" id="Coils"/>
    </source>
</evidence>
<accession>A0ABT2HM45</accession>
<feature type="region of interest" description="Disordered" evidence="2">
    <location>
        <begin position="338"/>
        <end position="358"/>
    </location>
</feature>
<sequence length="677" mass="74585">MISEDAELADSGGRMSTTTSVDQMLDEVQPPTPTVRDYQAFWTTHARAGWTDAVLGEVRSWALRRLGLDVNVAADGEAISAGGDRRAEVMHRQAGKESGVRVRVWNTNGSGTFIVTILAVEDPTGGWILLQTESSDRAQRAAKPAVADAILGVVEFEDIVPLRATAQHVPRAALENLEALLGNPSRRLPVLVAAPIDGVDFDRWIRAVDKWTRHCAGIAHVFSLDPRSAELYRQRHGRRAVAAGTVRTYPARTDLDDPATDTAARWISAETLAGSDSAVARIVERFVRQHQQTHPVLLPPGVRSWSRAFDRFAAQRLRSAVTPTTSPLEDRVAARQATQTALRPAHPSPVVTPAKKTDKADLDTGELLATAERALDRLRAQLEVSERLREQHMTELRHVQEFLALPNLQDDALLELLDAATRVQPDSDAITRLLADNDSLRGRVETLEDLLVEEQIDAADILLERDRLDTLFAAKTREAAFLRGKVAEYDPASAYSWVDDETPSNPLGAPPGGWEGFLTDSRLAEHGLVFTGNPRTVKDIKSLDLDLGGLPSAWDALGTLAAYRQARLHGLWEGGVHAFCESGPADSFHVPPNKHARDESSATRKDSRLAGYRLLPVPKTVDPTGHVHMWSHFKPYSWSAHQKLRIHYHDQVTVDEKIYIGHVGQHLPSGSTDKVRR</sequence>
<evidence type="ECO:0000313" key="4">
    <source>
        <dbReference type="Proteomes" id="UP001652264"/>
    </source>
</evidence>
<proteinExistence type="predicted"/>
<feature type="coiled-coil region" evidence="1">
    <location>
        <begin position="368"/>
        <end position="395"/>
    </location>
</feature>
<dbReference type="EMBL" id="JANVAD010000012">
    <property type="protein sequence ID" value="MCS6524228.1"/>
    <property type="molecule type" value="Genomic_DNA"/>
</dbReference>
<name>A0ABT2HM45_9MICO</name>
<protein>
    <submittedName>
        <fullName evidence="3">Uncharacterized protein</fullName>
    </submittedName>
</protein>
<evidence type="ECO:0000256" key="2">
    <source>
        <dbReference type="SAM" id="MobiDB-lite"/>
    </source>
</evidence>
<keyword evidence="4" id="KW-1185">Reference proteome</keyword>
<keyword evidence="1" id="KW-0175">Coiled coil</keyword>
<reference evidence="3 4" key="1">
    <citation type="submission" date="2022-08" db="EMBL/GenBank/DDBJ databases">
        <title>Taxonomy of Curtobacterium flaccumfaciens.</title>
        <authorList>
            <person name="Osdaghi E."/>
            <person name="Taghavi S.M."/>
            <person name="Hamidizade M."/>
            <person name="Abachi H."/>
            <person name="Fazliarab A."/>
            <person name="Baeyen S."/>
            <person name="Portier P."/>
            <person name="Van Vaerenbergh J."/>
            <person name="Jacques M.-A."/>
        </authorList>
    </citation>
    <scope>NUCLEOTIDE SEQUENCE [LARGE SCALE GENOMIC DNA]</scope>
    <source>
        <strain evidence="3 4">LMG8786T</strain>
    </source>
</reference>
<dbReference type="RefSeq" id="WP_141860994.1">
    <property type="nucleotide sequence ID" value="NZ_BMNV01000015.1"/>
</dbReference>
<gene>
    <name evidence="3" type="ORF">NYQ28_16795</name>
</gene>
<feature type="coiled-coil region" evidence="1">
    <location>
        <begin position="430"/>
        <end position="457"/>
    </location>
</feature>